<keyword evidence="5" id="KW-0238">DNA-binding</keyword>
<dbReference type="SUPFAM" id="SSF55874">
    <property type="entry name" value="ATPase domain of HSP90 chaperone/DNA topoisomerase II/histidine kinase"/>
    <property type="match status" value="1"/>
</dbReference>
<dbReference type="Gene3D" id="1.10.287.130">
    <property type="match status" value="1"/>
</dbReference>
<dbReference type="GO" id="GO:0000155">
    <property type="term" value="F:phosphorelay sensor kinase activity"/>
    <property type="evidence" value="ECO:0007669"/>
    <property type="project" value="InterPro"/>
</dbReference>
<evidence type="ECO:0000259" key="10">
    <source>
        <dbReference type="PROSITE" id="PS50109"/>
    </source>
</evidence>
<dbReference type="InterPro" id="IPR005467">
    <property type="entry name" value="His_kinase_dom"/>
</dbReference>
<evidence type="ECO:0000256" key="4">
    <source>
        <dbReference type="ARBA" id="ARBA00023015"/>
    </source>
</evidence>
<evidence type="ECO:0000259" key="11">
    <source>
        <dbReference type="PROSITE" id="PS50110"/>
    </source>
</evidence>
<feature type="transmembrane region" description="Helical" evidence="8">
    <location>
        <begin position="778"/>
        <end position="798"/>
    </location>
</feature>
<feature type="modified residue" description="4-aspartylphosphate" evidence="7">
    <location>
        <position position="1143"/>
    </location>
</feature>
<keyword evidence="8" id="KW-0472">Membrane</keyword>
<dbReference type="Gene3D" id="2.60.40.10">
    <property type="entry name" value="Immunoglobulins"/>
    <property type="match status" value="1"/>
</dbReference>
<dbReference type="CDD" id="cd00082">
    <property type="entry name" value="HisKA"/>
    <property type="match status" value="1"/>
</dbReference>
<keyword evidence="6" id="KW-0804">Transcription</keyword>
<dbReference type="Pfam" id="PF07495">
    <property type="entry name" value="Y_Y_Y"/>
    <property type="match status" value="1"/>
</dbReference>
<dbReference type="InterPro" id="IPR036097">
    <property type="entry name" value="HisK_dim/P_sf"/>
</dbReference>
<dbReference type="PANTHER" id="PTHR43547:SF2">
    <property type="entry name" value="HYBRID SIGNAL TRANSDUCTION HISTIDINE KINASE C"/>
    <property type="match status" value="1"/>
</dbReference>
<dbReference type="Pfam" id="PF02518">
    <property type="entry name" value="HATPase_c"/>
    <property type="match status" value="1"/>
</dbReference>
<protein>
    <recommendedName>
        <fullName evidence="2">histidine kinase</fullName>
        <ecNumber evidence="2">2.7.13.3</ecNumber>
    </recommendedName>
</protein>
<dbReference type="PANTHER" id="PTHR43547">
    <property type="entry name" value="TWO-COMPONENT HISTIDINE KINASE"/>
    <property type="match status" value="1"/>
</dbReference>
<dbReference type="InterPro" id="IPR009057">
    <property type="entry name" value="Homeodomain-like_sf"/>
</dbReference>
<dbReference type="OrthoDB" id="1383922at2"/>
<dbReference type="EMBL" id="CP029480">
    <property type="protein sequence ID" value="AWW00139.1"/>
    <property type="molecule type" value="Genomic_DNA"/>
</dbReference>
<dbReference type="Gene3D" id="3.30.565.10">
    <property type="entry name" value="Histidine kinase-like ATPase, C-terminal domain"/>
    <property type="match status" value="1"/>
</dbReference>
<dbReference type="InterPro" id="IPR013783">
    <property type="entry name" value="Ig-like_fold"/>
</dbReference>
<dbReference type="SUPFAM" id="SSF47384">
    <property type="entry name" value="Homodimeric domain of signal transducing histidine kinase"/>
    <property type="match status" value="1"/>
</dbReference>
<accession>A0A2Z4GGT1</accession>
<evidence type="ECO:0000313" key="12">
    <source>
        <dbReference type="EMBL" id="AWW00139.1"/>
    </source>
</evidence>
<dbReference type="InterPro" id="IPR011006">
    <property type="entry name" value="CheY-like_superfamily"/>
</dbReference>
<feature type="domain" description="Response regulatory" evidence="11">
    <location>
        <begin position="1095"/>
        <end position="1210"/>
    </location>
</feature>
<keyword evidence="8" id="KW-0812">Transmembrane</keyword>
<dbReference type="GO" id="GO:0003700">
    <property type="term" value="F:DNA-binding transcription factor activity"/>
    <property type="evidence" value="ECO:0007669"/>
    <property type="project" value="InterPro"/>
</dbReference>
<reference evidence="12 13" key="1">
    <citation type="submission" date="2018-05" db="EMBL/GenBank/DDBJ databases">
        <title>Complete genome sequence of Arcticibacterium luteifluviistationis SM1504T, a cytophagaceae bacterium isolated from Arctic surface seawater.</title>
        <authorList>
            <person name="Li Y."/>
            <person name="Qin Q.-L."/>
        </authorList>
    </citation>
    <scope>NUCLEOTIDE SEQUENCE [LARGE SCALE GENOMIC DNA]</scope>
    <source>
        <strain evidence="12 13">SM1504</strain>
    </source>
</reference>
<dbReference type="PROSITE" id="PS50110">
    <property type="entry name" value="RESPONSE_REGULATORY"/>
    <property type="match status" value="1"/>
</dbReference>
<dbReference type="SUPFAM" id="SSF63829">
    <property type="entry name" value="Calcium-dependent phosphotriesterase"/>
    <property type="match status" value="2"/>
</dbReference>
<organism evidence="12 13">
    <name type="scientific">Arcticibacterium luteifluviistationis</name>
    <dbReference type="NCBI Taxonomy" id="1784714"/>
    <lineage>
        <taxon>Bacteria</taxon>
        <taxon>Pseudomonadati</taxon>
        <taxon>Bacteroidota</taxon>
        <taxon>Cytophagia</taxon>
        <taxon>Cytophagales</taxon>
        <taxon>Leadbetterellaceae</taxon>
        <taxon>Arcticibacterium</taxon>
    </lineage>
</organism>
<dbReference type="InterPro" id="IPR036890">
    <property type="entry name" value="HATPase_C_sf"/>
</dbReference>
<dbReference type="PRINTS" id="PR00344">
    <property type="entry name" value="BCTRLSENSOR"/>
</dbReference>
<evidence type="ECO:0000256" key="8">
    <source>
        <dbReference type="SAM" id="Phobius"/>
    </source>
</evidence>
<proteinExistence type="predicted"/>
<evidence type="ECO:0000259" key="9">
    <source>
        <dbReference type="PROSITE" id="PS01124"/>
    </source>
</evidence>
<comment type="catalytic activity">
    <reaction evidence="1">
        <text>ATP + protein L-histidine = ADP + protein N-phospho-L-histidine.</text>
        <dbReference type="EC" id="2.7.13.3"/>
    </reaction>
</comment>
<keyword evidence="8" id="KW-1133">Transmembrane helix</keyword>
<dbReference type="PROSITE" id="PS01124">
    <property type="entry name" value="HTH_ARAC_FAMILY_2"/>
    <property type="match status" value="1"/>
</dbReference>
<dbReference type="Gene3D" id="1.10.10.60">
    <property type="entry name" value="Homeodomain-like"/>
    <property type="match status" value="2"/>
</dbReference>
<dbReference type="CDD" id="cd00075">
    <property type="entry name" value="HATPase"/>
    <property type="match status" value="1"/>
</dbReference>
<dbReference type="InterPro" id="IPR015943">
    <property type="entry name" value="WD40/YVTN_repeat-like_dom_sf"/>
</dbReference>
<dbReference type="InterPro" id="IPR011123">
    <property type="entry name" value="Y_Y_Y"/>
</dbReference>
<dbReference type="GO" id="GO:0043565">
    <property type="term" value="F:sequence-specific DNA binding"/>
    <property type="evidence" value="ECO:0007669"/>
    <property type="project" value="InterPro"/>
</dbReference>
<feature type="domain" description="HTH araC/xylS-type" evidence="9">
    <location>
        <begin position="1242"/>
        <end position="1341"/>
    </location>
</feature>
<dbReference type="PROSITE" id="PS50109">
    <property type="entry name" value="HIS_KIN"/>
    <property type="match status" value="1"/>
</dbReference>
<dbReference type="Gene3D" id="2.130.10.10">
    <property type="entry name" value="YVTN repeat-like/Quinoprotein amine dehydrogenase"/>
    <property type="match status" value="2"/>
</dbReference>
<dbReference type="InterPro" id="IPR001789">
    <property type="entry name" value="Sig_transdc_resp-reg_receiver"/>
</dbReference>
<dbReference type="InterPro" id="IPR018060">
    <property type="entry name" value="HTH_AraC"/>
</dbReference>
<dbReference type="InterPro" id="IPR011110">
    <property type="entry name" value="Reg_prop"/>
</dbReference>
<dbReference type="SMART" id="SM00388">
    <property type="entry name" value="HisKA"/>
    <property type="match status" value="1"/>
</dbReference>
<dbReference type="SMART" id="SM00448">
    <property type="entry name" value="REC"/>
    <property type="match status" value="1"/>
</dbReference>
<dbReference type="InterPro" id="IPR003594">
    <property type="entry name" value="HATPase_dom"/>
</dbReference>
<feature type="domain" description="Histidine kinase" evidence="10">
    <location>
        <begin position="827"/>
        <end position="1054"/>
    </location>
</feature>
<dbReference type="SUPFAM" id="SSF46689">
    <property type="entry name" value="Homeodomain-like"/>
    <property type="match status" value="1"/>
</dbReference>
<keyword evidence="13" id="KW-1185">Reference proteome</keyword>
<keyword evidence="4" id="KW-0805">Transcription regulation</keyword>
<dbReference type="CDD" id="cd17574">
    <property type="entry name" value="REC_OmpR"/>
    <property type="match status" value="1"/>
</dbReference>
<sequence>MKTIGCFLFNFLALLINLNGQGIDLNNLRISEEGWLPNRSVNCIFQDSEGLLWVGTGSGLYEYDGYDVKHYATKPNQTNALFTNTVTSLSEDSFGNIVISMESGFSVFNKKTKVFQTLSREIEGFGNLKRGSNNELWVGTSTKNYLYQYKNDSKDGFSPDSLETFFHAAKDFESQTGRIVDLEQINTELLLLGTAKGLFLLDIKKQTLKATSYTFPVSVIRKSKLGEIWVGTQGKGLFEFAIEEDDFKLLNQYHFGNPKEAGYDFITSIAFGRNKEILVTSYHNFYLSSGLGGKKQFEDVKLDTHIFDDNNILTSYIDKLGVIWIGTLRGLVKIRPASIEVERIKLNVKNYIPINNQVNYLFKDNRNKIWVKTRDDGSFVFDPKTELFEKINFPNNVRRFYQAENGVYYFIGETNFYELKSISSMSEFKLLHSAKTTINVALEIEKGEWWLGCEKDGLERYSVNKKGVHDKLLQKVNELSNHTSTTFAMIKDRSQNVWIGSRGDGLTKVNLVTGVVKKYSGIDRKGTISRRILALKEDSKGQIWIGTREGGLYKYLPETDTFKQYTKSDGLPSDVVCAIGESLNMDLVVSTDNGVAKFIPNEPIPFQSYGIEENITFGDFSFGAVAEGEKGEVYFGNTNGIYKIKTLPTQGRQMAAFHWNSFEVLDTDGNKNDGKNLINDILGNKIIHLQANENSFEVIFSLLDFGIPEKNRYAYRLKGYDNDAWRYSLDANQKVQFLNIPSGQYTLEVKSSNSYGQWNDEPASFEIIIDVPFWRSKMAFFMYAVLFLSFLYLAYFLFKRWVKLQKQLQEEKAQVAFQDQQMVHFSDLSHEIKNRLTMILGPLENALTGKKVNQAVLNNLYEQALRLKRITDQIMNIRKSEGGEFLLKVGEGNIFSLMETICHDSEPLAVIRDIELKYSFEQEYPEAWFDEELIEIMMLNLLSNAMKYTPPDGVVTVSGETVVLEKSDLPDTAPMAGTYLKCTVSDTGIGIPEGDIEKLFDRFYRASNLAESGGGKGIGLELVTRLVQKHRGFIDIKSKENEFTDVTFYLPIEKQHFQVNEMKLSIDSVPIIEIQSRSKNELKTNYTNESGTVPVILIVDDEPEILDLLEENLSVNFEVIRAQNGEEAFKKLSLRNFDLIISDLAMPKMDGLSLLRQVKSQATWNHIPFIILTGRNSESQKLLCLQSGVDDFIDKPFSATLIKWRAKNLIENRSLLKAKFAKKINLEPEESEIESAEDQFIQKVIGHIESNLMNPSLGVEFLAEECSMSRATFYRKMESLLGEAPSVFIRTYRLKKAAQLLKSGNFYISEVAYQTGFNNPKYFTKCFQKEFGTTPSEYIKNIAEGTFK</sequence>
<dbReference type="InterPro" id="IPR004358">
    <property type="entry name" value="Sig_transdc_His_kin-like_C"/>
</dbReference>
<dbReference type="SMART" id="SM00342">
    <property type="entry name" value="HTH_ARAC"/>
    <property type="match status" value="1"/>
</dbReference>
<dbReference type="Gene3D" id="3.40.50.2300">
    <property type="match status" value="1"/>
</dbReference>
<dbReference type="Proteomes" id="UP000249873">
    <property type="component" value="Chromosome"/>
</dbReference>
<dbReference type="InterPro" id="IPR003661">
    <property type="entry name" value="HisK_dim/P_dom"/>
</dbReference>
<evidence type="ECO:0000313" key="13">
    <source>
        <dbReference type="Proteomes" id="UP000249873"/>
    </source>
</evidence>
<dbReference type="Pfam" id="PF00072">
    <property type="entry name" value="Response_reg"/>
    <property type="match status" value="1"/>
</dbReference>
<evidence type="ECO:0000256" key="5">
    <source>
        <dbReference type="ARBA" id="ARBA00023125"/>
    </source>
</evidence>
<evidence type="ECO:0000256" key="3">
    <source>
        <dbReference type="ARBA" id="ARBA00022553"/>
    </source>
</evidence>
<evidence type="ECO:0000256" key="7">
    <source>
        <dbReference type="PROSITE-ProRule" id="PRU00169"/>
    </source>
</evidence>
<gene>
    <name evidence="12" type="ORF">DJ013_18990</name>
</gene>
<dbReference type="RefSeq" id="WP_111373506.1">
    <property type="nucleotide sequence ID" value="NZ_CP029480.1"/>
</dbReference>
<dbReference type="Pfam" id="PF12833">
    <property type="entry name" value="HTH_18"/>
    <property type="match status" value="1"/>
</dbReference>
<evidence type="ECO:0000256" key="2">
    <source>
        <dbReference type="ARBA" id="ARBA00012438"/>
    </source>
</evidence>
<name>A0A2Z4GGT1_9BACT</name>
<keyword evidence="3 7" id="KW-0597">Phosphoprotein</keyword>
<evidence type="ECO:0000256" key="6">
    <source>
        <dbReference type="ARBA" id="ARBA00023163"/>
    </source>
</evidence>
<dbReference type="EC" id="2.7.13.3" evidence="2"/>
<dbReference type="InterPro" id="IPR018062">
    <property type="entry name" value="HTH_AraC-typ_CS"/>
</dbReference>
<dbReference type="PROSITE" id="PS00041">
    <property type="entry name" value="HTH_ARAC_FAMILY_1"/>
    <property type="match status" value="1"/>
</dbReference>
<dbReference type="SUPFAM" id="SSF52172">
    <property type="entry name" value="CheY-like"/>
    <property type="match status" value="1"/>
</dbReference>
<dbReference type="Pfam" id="PF07494">
    <property type="entry name" value="Reg_prop"/>
    <property type="match status" value="2"/>
</dbReference>
<evidence type="ECO:0000256" key="1">
    <source>
        <dbReference type="ARBA" id="ARBA00000085"/>
    </source>
</evidence>
<dbReference type="SMART" id="SM00387">
    <property type="entry name" value="HATPase_c"/>
    <property type="match status" value="1"/>
</dbReference>
<dbReference type="KEGG" id="als:DJ013_18990"/>